<comment type="caution">
    <text evidence="1">The sequence shown here is derived from an EMBL/GenBank/DDBJ whole genome shotgun (WGS) entry which is preliminary data.</text>
</comment>
<evidence type="ECO:0000313" key="2">
    <source>
        <dbReference type="Proteomes" id="UP001165063"/>
    </source>
</evidence>
<keyword evidence="2" id="KW-1185">Reference proteome</keyword>
<proteinExistence type="predicted"/>
<protein>
    <submittedName>
        <fullName evidence="1">Unnamed protein product</fullName>
    </submittedName>
</protein>
<organism evidence="1 2">
    <name type="scientific">Ambrosiozyma monospora</name>
    <name type="common">Yeast</name>
    <name type="synonym">Endomycopsis monosporus</name>
    <dbReference type="NCBI Taxonomy" id="43982"/>
    <lineage>
        <taxon>Eukaryota</taxon>
        <taxon>Fungi</taxon>
        <taxon>Dikarya</taxon>
        <taxon>Ascomycota</taxon>
        <taxon>Saccharomycotina</taxon>
        <taxon>Pichiomycetes</taxon>
        <taxon>Pichiales</taxon>
        <taxon>Pichiaceae</taxon>
        <taxon>Ambrosiozyma</taxon>
    </lineage>
</organism>
<gene>
    <name evidence="1" type="ORF">Amon01_000200800</name>
</gene>
<sequence>MTDEFATSMEQLSYSTKEDIDTRVEAMMAKINTNASIQKEGQETMRGILNELMKTKAPHLVQPLSCPFYCSLYRKNLGKAKAANKAMSKALDKVKEVESVLTQDIPHDTNLINLLQSEKALYVEGANLNLSKPDVPLRENSP</sequence>
<name>A0A9W6YW37_AMBMO</name>
<evidence type="ECO:0000313" key="1">
    <source>
        <dbReference type="EMBL" id="GMG21460.1"/>
    </source>
</evidence>
<dbReference type="Proteomes" id="UP001165063">
    <property type="component" value="Unassembled WGS sequence"/>
</dbReference>
<accession>A0A9W6YW37</accession>
<dbReference type="AlphaFoldDB" id="A0A9W6YW37"/>
<reference evidence="1" key="1">
    <citation type="submission" date="2023-04" db="EMBL/GenBank/DDBJ databases">
        <title>Ambrosiozyma monospora NBRC 1965.</title>
        <authorList>
            <person name="Ichikawa N."/>
            <person name="Sato H."/>
            <person name="Tonouchi N."/>
        </authorList>
    </citation>
    <scope>NUCLEOTIDE SEQUENCE</scope>
    <source>
        <strain evidence="1">NBRC 1965</strain>
    </source>
</reference>
<dbReference type="EMBL" id="BSXU01000674">
    <property type="protein sequence ID" value="GMG21460.1"/>
    <property type="molecule type" value="Genomic_DNA"/>
</dbReference>